<name>A0A0L7L3N8_OPEBR</name>
<accession>A0A0L7L3N8</accession>
<keyword evidence="3" id="KW-1185">Reference proteome</keyword>
<protein>
    <submittedName>
        <fullName evidence="2">Uncharacterized protein</fullName>
    </submittedName>
</protein>
<gene>
    <name evidence="2" type="ORF">OBRU01_13238</name>
</gene>
<sequence>MSKRGKTLNSQSRELVVKLYNYFERESVDDGPLLPLTQPRERVAEALGIGKRTVELLALIILMLLQFATTFMDITRQKNILHGKSY</sequence>
<evidence type="ECO:0000313" key="2">
    <source>
        <dbReference type="EMBL" id="KOB69936.1"/>
    </source>
</evidence>
<dbReference type="AlphaFoldDB" id="A0A0L7L3N8"/>
<reference evidence="2 3" key="1">
    <citation type="journal article" date="2015" name="Genome Biol. Evol.">
        <title>The genome of winter moth (Operophtera brumata) provides a genomic perspective on sexual dimorphism and phenology.</title>
        <authorList>
            <person name="Derks M.F."/>
            <person name="Smit S."/>
            <person name="Salis L."/>
            <person name="Schijlen E."/>
            <person name="Bossers A."/>
            <person name="Mateman C."/>
            <person name="Pijl A.S."/>
            <person name="de Ridder D."/>
            <person name="Groenen M.A."/>
            <person name="Visser M.E."/>
            <person name="Megens H.J."/>
        </authorList>
    </citation>
    <scope>NUCLEOTIDE SEQUENCE [LARGE SCALE GENOMIC DNA]</scope>
    <source>
        <strain evidence="2">WM2013NL</strain>
        <tissue evidence="2">Head and thorax</tissue>
    </source>
</reference>
<dbReference type="Proteomes" id="UP000037510">
    <property type="component" value="Unassembled WGS sequence"/>
</dbReference>
<keyword evidence="1" id="KW-1133">Transmembrane helix</keyword>
<feature type="transmembrane region" description="Helical" evidence="1">
    <location>
        <begin position="56"/>
        <end position="74"/>
    </location>
</feature>
<evidence type="ECO:0000256" key="1">
    <source>
        <dbReference type="SAM" id="Phobius"/>
    </source>
</evidence>
<dbReference type="EMBL" id="JTDY01003210">
    <property type="protein sequence ID" value="KOB69936.1"/>
    <property type="molecule type" value="Genomic_DNA"/>
</dbReference>
<comment type="caution">
    <text evidence="2">The sequence shown here is derived from an EMBL/GenBank/DDBJ whole genome shotgun (WGS) entry which is preliminary data.</text>
</comment>
<keyword evidence="1" id="KW-0812">Transmembrane</keyword>
<proteinExistence type="predicted"/>
<keyword evidence="1" id="KW-0472">Membrane</keyword>
<evidence type="ECO:0000313" key="3">
    <source>
        <dbReference type="Proteomes" id="UP000037510"/>
    </source>
</evidence>
<organism evidence="2 3">
    <name type="scientific">Operophtera brumata</name>
    <name type="common">Winter moth</name>
    <name type="synonym">Phalaena brumata</name>
    <dbReference type="NCBI Taxonomy" id="104452"/>
    <lineage>
        <taxon>Eukaryota</taxon>
        <taxon>Metazoa</taxon>
        <taxon>Ecdysozoa</taxon>
        <taxon>Arthropoda</taxon>
        <taxon>Hexapoda</taxon>
        <taxon>Insecta</taxon>
        <taxon>Pterygota</taxon>
        <taxon>Neoptera</taxon>
        <taxon>Endopterygota</taxon>
        <taxon>Lepidoptera</taxon>
        <taxon>Glossata</taxon>
        <taxon>Ditrysia</taxon>
        <taxon>Geometroidea</taxon>
        <taxon>Geometridae</taxon>
        <taxon>Larentiinae</taxon>
        <taxon>Operophtera</taxon>
    </lineage>
</organism>